<dbReference type="Proteomes" id="UP000799777">
    <property type="component" value="Unassembled WGS sequence"/>
</dbReference>
<dbReference type="InterPro" id="IPR027417">
    <property type="entry name" value="P-loop_NTPase"/>
</dbReference>
<dbReference type="PANTHER" id="PTHR10039">
    <property type="entry name" value="AMELOGENIN"/>
    <property type="match status" value="1"/>
</dbReference>
<feature type="domain" description="Nephrocystin 3-like N-terminal" evidence="2">
    <location>
        <begin position="261"/>
        <end position="428"/>
    </location>
</feature>
<keyword evidence="1" id="KW-0677">Repeat</keyword>
<evidence type="ECO:0000259" key="2">
    <source>
        <dbReference type="Pfam" id="PF24883"/>
    </source>
</evidence>
<dbReference type="OrthoDB" id="443402at2759"/>
<evidence type="ECO:0000256" key="1">
    <source>
        <dbReference type="ARBA" id="ARBA00022737"/>
    </source>
</evidence>
<name>A0A9P4H7V5_9PLEO</name>
<dbReference type="EMBL" id="ML978197">
    <property type="protein sequence ID" value="KAF2029738.1"/>
    <property type="molecule type" value="Genomic_DNA"/>
</dbReference>
<proteinExistence type="predicted"/>
<gene>
    <name evidence="3" type="ORF">EK21DRAFT_100963</name>
</gene>
<protein>
    <recommendedName>
        <fullName evidence="2">Nephrocystin 3-like N-terminal domain-containing protein</fullName>
    </recommendedName>
</protein>
<keyword evidence="4" id="KW-1185">Reference proteome</keyword>
<reference evidence="3" key="1">
    <citation type="journal article" date="2020" name="Stud. Mycol.">
        <title>101 Dothideomycetes genomes: a test case for predicting lifestyles and emergence of pathogens.</title>
        <authorList>
            <person name="Haridas S."/>
            <person name="Albert R."/>
            <person name="Binder M."/>
            <person name="Bloem J."/>
            <person name="Labutti K."/>
            <person name="Salamov A."/>
            <person name="Andreopoulos B."/>
            <person name="Baker S."/>
            <person name="Barry K."/>
            <person name="Bills G."/>
            <person name="Bluhm B."/>
            <person name="Cannon C."/>
            <person name="Castanera R."/>
            <person name="Culley D."/>
            <person name="Daum C."/>
            <person name="Ezra D."/>
            <person name="Gonzalez J."/>
            <person name="Henrissat B."/>
            <person name="Kuo A."/>
            <person name="Liang C."/>
            <person name="Lipzen A."/>
            <person name="Lutzoni F."/>
            <person name="Magnuson J."/>
            <person name="Mondo S."/>
            <person name="Nolan M."/>
            <person name="Ohm R."/>
            <person name="Pangilinan J."/>
            <person name="Park H.-J."/>
            <person name="Ramirez L."/>
            <person name="Alfaro M."/>
            <person name="Sun H."/>
            <person name="Tritt A."/>
            <person name="Yoshinaga Y."/>
            <person name="Zwiers L.-H."/>
            <person name="Turgeon B."/>
            <person name="Goodwin S."/>
            <person name="Spatafora J."/>
            <person name="Crous P."/>
            <person name="Grigoriev I."/>
        </authorList>
    </citation>
    <scope>NUCLEOTIDE SEQUENCE</scope>
    <source>
        <strain evidence="3">CBS 110217</strain>
    </source>
</reference>
<accession>A0A9P4H7V5</accession>
<evidence type="ECO:0000313" key="4">
    <source>
        <dbReference type="Proteomes" id="UP000799777"/>
    </source>
</evidence>
<dbReference type="Gene3D" id="3.40.50.300">
    <property type="entry name" value="P-loop containing nucleotide triphosphate hydrolases"/>
    <property type="match status" value="1"/>
</dbReference>
<dbReference type="InterPro" id="IPR056884">
    <property type="entry name" value="NPHP3-like_N"/>
</dbReference>
<dbReference type="AlphaFoldDB" id="A0A9P4H7V5"/>
<dbReference type="SUPFAM" id="SSF52540">
    <property type="entry name" value="P-loop containing nucleoside triphosphate hydrolases"/>
    <property type="match status" value="1"/>
</dbReference>
<organism evidence="3 4">
    <name type="scientific">Setomelanomma holmii</name>
    <dbReference type="NCBI Taxonomy" id="210430"/>
    <lineage>
        <taxon>Eukaryota</taxon>
        <taxon>Fungi</taxon>
        <taxon>Dikarya</taxon>
        <taxon>Ascomycota</taxon>
        <taxon>Pezizomycotina</taxon>
        <taxon>Dothideomycetes</taxon>
        <taxon>Pleosporomycetidae</taxon>
        <taxon>Pleosporales</taxon>
        <taxon>Pleosporineae</taxon>
        <taxon>Phaeosphaeriaceae</taxon>
        <taxon>Setomelanomma</taxon>
    </lineage>
</organism>
<sequence>MESLAAIGLAGNIVQFISFSSILISKSREIHKSASGVTSDTVDLKLISKDLRKFSSRVLSSNNSNGPYAEIATQCDEVAKTLLAAIKAIETKRSSSGPRDRPSKWQSFRKALKYVWLKDQIEDLKSRLEMLRGEMMMHMMSESSRYQRQVTDLLADREQRDSQDSRKINNQIRGLDSHLQGIQANFAHMHTDAYWTKLHDVLADVNAKVQQVSQWFAIIASLRYEYMELRQEAITYAHTKTFDWIFHPCNFEPSDPRSGIQYTKWLQQDSGIYWVTGKPGSGKSTLMKHLYDHVNTTRFLRVWAGGLPLVRASFFFWNPGQQMQKSLEGLLRTLLYHMLRACPELTSVLCPARWNTSSSLRHIDLSTPWTLAELREAFAIYVAQCSVTTKFYFHVDGLDEYYGDSWEVIDTLRKLSAAPNVKICLSSRPWNAFQDAFGGSMTNMLRLHDLTRDDIELFARENLQNQLLHIDFEPQLFESLVQDIGDRAHGVFLWVRLAVRSLRDGLTNEDPLSILHERLRAISSDLEQFFEQILESVDTIYRTRMANTFMAALRTDRPLKIIHYYLLEQGETTCNNKLPEDQWSEFEIQRKVHQTHRRLNGRFKGLLEPASGINLGPQTTLIDQNITVNLDRVLKHAITFELLLHCGANPKVAIDGSSALQAFLDRMCSLMDTADGERIWNIFLIFLNKQFLTTQLTIDPSVWHCLLTRLGNTTVEASCNTLHYFRRLFLAGLDPNIEAHGVTTTTMFFHTLVNGINWEDDTAHDYQMDLLREFLRHGADITKVYETQQDRGWLESVRIDLLAWGGNDR</sequence>
<dbReference type="Pfam" id="PF24883">
    <property type="entry name" value="NPHP3_N"/>
    <property type="match status" value="1"/>
</dbReference>
<dbReference type="PANTHER" id="PTHR10039:SF5">
    <property type="entry name" value="NACHT DOMAIN-CONTAINING PROTEIN"/>
    <property type="match status" value="1"/>
</dbReference>
<evidence type="ECO:0000313" key="3">
    <source>
        <dbReference type="EMBL" id="KAF2029738.1"/>
    </source>
</evidence>
<comment type="caution">
    <text evidence="3">The sequence shown here is derived from an EMBL/GenBank/DDBJ whole genome shotgun (WGS) entry which is preliminary data.</text>
</comment>